<feature type="compositionally biased region" description="Acidic residues" evidence="1">
    <location>
        <begin position="128"/>
        <end position="137"/>
    </location>
</feature>
<feature type="compositionally biased region" description="Basic and acidic residues" evidence="1">
    <location>
        <begin position="150"/>
        <end position="162"/>
    </location>
</feature>
<proteinExistence type="predicted"/>
<gene>
    <name evidence="2" type="ORF">AMAG_17104</name>
</gene>
<dbReference type="AlphaFoldDB" id="A0A0L0TDM1"/>
<organism evidence="2 3">
    <name type="scientific">Allomyces macrogynus (strain ATCC 38327)</name>
    <name type="common">Allomyces javanicus var. macrogynus</name>
    <dbReference type="NCBI Taxonomy" id="578462"/>
    <lineage>
        <taxon>Eukaryota</taxon>
        <taxon>Fungi</taxon>
        <taxon>Fungi incertae sedis</taxon>
        <taxon>Blastocladiomycota</taxon>
        <taxon>Blastocladiomycetes</taxon>
        <taxon>Blastocladiales</taxon>
        <taxon>Blastocladiaceae</taxon>
        <taxon>Allomyces</taxon>
    </lineage>
</organism>
<feature type="region of interest" description="Disordered" evidence="1">
    <location>
        <begin position="107"/>
        <end position="176"/>
    </location>
</feature>
<feature type="compositionally biased region" description="Polar residues" evidence="1">
    <location>
        <begin position="166"/>
        <end position="176"/>
    </location>
</feature>
<name>A0A0L0TDM1_ALLM3</name>
<sequence length="176" mass="18805">MAPTTTTSSTAAAADPTLPSAPAVPEDPATRRHRDMQRLAAMTRDIFRALIHHLRGLADNLESNALHVWAELDDELRIEMPPPAPVPTKPVAAVAVEPQVDAAEPMDVENDAPPALSPRAATAMPDPVDLDGDDDDVPVPPPAMSTPARTETHKRGRYDSRDMITSPGSALTRLTC</sequence>
<protein>
    <submittedName>
        <fullName evidence="2">Uncharacterized protein</fullName>
    </submittedName>
</protein>
<feature type="region of interest" description="Disordered" evidence="1">
    <location>
        <begin position="1"/>
        <end position="33"/>
    </location>
</feature>
<dbReference type="EMBL" id="GG745383">
    <property type="protein sequence ID" value="KNE72776.1"/>
    <property type="molecule type" value="Genomic_DNA"/>
</dbReference>
<dbReference type="Proteomes" id="UP000054350">
    <property type="component" value="Unassembled WGS sequence"/>
</dbReference>
<feature type="compositionally biased region" description="Low complexity" evidence="1">
    <location>
        <begin position="1"/>
        <end position="23"/>
    </location>
</feature>
<reference evidence="3" key="2">
    <citation type="submission" date="2009-11" db="EMBL/GenBank/DDBJ databases">
        <title>The Genome Sequence of Allomyces macrogynus strain ATCC 38327.</title>
        <authorList>
            <consortium name="The Broad Institute Genome Sequencing Platform"/>
            <person name="Russ C."/>
            <person name="Cuomo C."/>
            <person name="Shea T."/>
            <person name="Young S.K."/>
            <person name="Zeng Q."/>
            <person name="Koehrsen M."/>
            <person name="Haas B."/>
            <person name="Borodovsky M."/>
            <person name="Guigo R."/>
            <person name="Alvarado L."/>
            <person name="Berlin A."/>
            <person name="Borenstein D."/>
            <person name="Chen Z."/>
            <person name="Engels R."/>
            <person name="Freedman E."/>
            <person name="Gellesch M."/>
            <person name="Goldberg J."/>
            <person name="Griggs A."/>
            <person name="Gujja S."/>
            <person name="Heiman D."/>
            <person name="Hepburn T."/>
            <person name="Howarth C."/>
            <person name="Jen D."/>
            <person name="Larson L."/>
            <person name="Lewis B."/>
            <person name="Mehta T."/>
            <person name="Park D."/>
            <person name="Pearson M."/>
            <person name="Roberts A."/>
            <person name="Saif S."/>
            <person name="Shenoy N."/>
            <person name="Sisk P."/>
            <person name="Stolte C."/>
            <person name="Sykes S."/>
            <person name="Walk T."/>
            <person name="White J."/>
            <person name="Yandava C."/>
            <person name="Burger G."/>
            <person name="Gray M.W."/>
            <person name="Holland P.W.H."/>
            <person name="King N."/>
            <person name="Lang F.B.F."/>
            <person name="Roger A.J."/>
            <person name="Ruiz-Trillo I."/>
            <person name="Lander E."/>
            <person name="Nusbaum C."/>
        </authorList>
    </citation>
    <scope>NUCLEOTIDE SEQUENCE [LARGE SCALE GENOMIC DNA]</scope>
    <source>
        <strain evidence="3">ATCC 38327</strain>
    </source>
</reference>
<evidence type="ECO:0000256" key="1">
    <source>
        <dbReference type="SAM" id="MobiDB-lite"/>
    </source>
</evidence>
<reference evidence="2 3" key="1">
    <citation type="submission" date="2009-11" db="EMBL/GenBank/DDBJ databases">
        <title>Annotation of Allomyces macrogynus ATCC 38327.</title>
        <authorList>
            <consortium name="The Broad Institute Genome Sequencing Platform"/>
            <person name="Russ C."/>
            <person name="Cuomo C."/>
            <person name="Burger G."/>
            <person name="Gray M.W."/>
            <person name="Holland P.W.H."/>
            <person name="King N."/>
            <person name="Lang F.B.F."/>
            <person name="Roger A.J."/>
            <person name="Ruiz-Trillo I."/>
            <person name="Young S.K."/>
            <person name="Zeng Q."/>
            <person name="Gargeya S."/>
            <person name="Fitzgerald M."/>
            <person name="Haas B."/>
            <person name="Abouelleil A."/>
            <person name="Alvarado L."/>
            <person name="Arachchi H.M."/>
            <person name="Berlin A."/>
            <person name="Chapman S.B."/>
            <person name="Gearin G."/>
            <person name="Goldberg J."/>
            <person name="Griggs A."/>
            <person name="Gujja S."/>
            <person name="Hansen M."/>
            <person name="Heiman D."/>
            <person name="Howarth C."/>
            <person name="Larimer J."/>
            <person name="Lui A."/>
            <person name="MacDonald P.J.P."/>
            <person name="McCowen C."/>
            <person name="Montmayeur A."/>
            <person name="Murphy C."/>
            <person name="Neiman D."/>
            <person name="Pearson M."/>
            <person name="Priest M."/>
            <person name="Roberts A."/>
            <person name="Saif S."/>
            <person name="Shea T."/>
            <person name="Sisk P."/>
            <person name="Stolte C."/>
            <person name="Sykes S."/>
            <person name="Wortman J."/>
            <person name="Nusbaum C."/>
            <person name="Birren B."/>
        </authorList>
    </citation>
    <scope>NUCLEOTIDE SEQUENCE [LARGE SCALE GENOMIC DNA]</scope>
    <source>
        <strain evidence="2 3">ATCC 38327</strain>
    </source>
</reference>
<keyword evidence="3" id="KW-1185">Reference proteome</keyword>
<evidence type="ECO:0000313" key="3">
    <source>
        <dbReference type="Proteomes" id="UP000054350"/>
    </source>
</evidence>
<dbReference type="VEuPathDB" id="FungiDB:AMAG_17104"/>
<dbReference type="OrthoDB" id="10610602at2759"/>
<accession>A0A0L0TDM1</accession>
<evidence type="ECO:0000313" key="2">
    <source>
        <dbReference type="EMBL" id="KNE72776.1"/>
    </source>
</evidence>